<accession>A0A1M7QA90</accession>
<dbReference type="STRING" id="551987.SAMN05192549_106392"/>
<keyword evidence="3" id="KW-1185">Reference proteome</keyword>
<gene>
    <name evidence="2" type="ORF">SAMN05192549_106392</name>
</gene>
<dbReference type="AlphaFoldDB" id="A0A1M7QA90"/>
<keyword evidence="1" id="KW-1133">Transmembrane helix</keyword>
<keyword evidence="1" id="KW-0472">Membrane</keyword>
<dbReference type="Proteomes" id="UP000184339">
    <property type="component" value="Unassembled WGS sequence"/>
</dbReference>
<feature type="transmembrane region" description="Helical" evidence="1">
    <location>
        <begin position="12"/>
        <end position="37"/>
    </location>
</feature>
<reference evidence="3" key="1">
    <citation type="submission" date="2016-11" db="EMBL/GenBank/DDBJ databases">
        <authorList>
            <person name="Varghese N."/>
            <person name="Submissions S."/>
        </authorList>
    </citation>
    <scope>NUCLEOTIDE SEQUENCE [LARGE SCALE GENOMIC DNA]</scope>
    <source>
        <strain evidence="3">Sac-22</strain>
    </source>
</reference>
<dbReference type="EMBL" id="FRCX01000006">
    <property type="protein sequence ID" value="SHN27269.1"/>
    <property type="molecule type" value="Genomic_DNA"/>
</dbReference>
<dbReference type="RefSeq" id="WP_072786112.1">
    <property type="nucleotide sequence ID" value="NZ_FRCX01000006.1"/>
</dbReference>
<organism evidence="2 3">
    <name type="scientific">Duganella sacchari</name>
    <dbReference type="NCBI Taxonomy" id="551987"/>
    <lineage>
        <taxon>Bacteria</taxon>
        <taxon>Pseudomonadati</taxon>
        <taxon>Pseudomonadota</taxon>
        <taxon>Betaproteobacteria</taxon>
        <taxon>Burkholderiales</taxon>
        <taxon>Oxalobacteraceae</taxon>
        <taxon>Telluria group</taxon>
        <taxon>Duganella</taxon>
    </lineage>
</organism>
<name>A0A1M7QA90_9BURK</name>
<proteinExistence type="predicted"/>
<keyword evidence="1" id="KW-0812">Transmembrane</keyword>
<evidence type="ECO:0000313" key="3">
    <source>
        <dbReference type="Proteomes" id="UP000184339"/>
    </source>
</evidence>
<protein>
    <submittedName>
        <fullName evidence="2">Type II secretory pathway, pseudopilin PulG</fullName>
    </submittedName>
</protein>
<evidence type="ECO:0000256" key="1">
    <source>
        <dbReference type="SAM" id="Phobius"/>
    </source>
</evidence>
<evidence type="ECO:0000313" key="2">
    <source>
        <dbReference type="EMBL" id="SHN27269.1"/>
    </source>
</evidence>
<sequence length="167" mass="19247">MARPSTSSEQRGFAYLWTLMLIAFMGVGLTIAADLYATATRRDKERELIFIGHEFRVALERYYTAPGQPNEYPLTLEELLKDPRFPGARRYLRRLYNDPVTGKPDWVLVRQQGRIVGLRSLSTQRPIKQGNFDDDDVGLANKTRYADWVFTYPYDLFTPVPGEGVKH</sequence>